<dbReference type="EMBL" id="GIKN01002690">
    <property type="protein sequence ID" value="NIE44963.1"/>
    <property type="molecule type" value="Transcribed_RNA"/>
</dbReference>
<keyword evidence="1" id="KW-0732">Signal</keyword>
<feature type="signal peptide" evidence="1">
    <location>
        <begin position="1"/>
        <end position="23"/>
    </location>
</feature>
<organism evidence="2">
    <name type="scientific">Rhipicephalus microplus</name>
    <name type="common">Cattle tick</name>
    <name type="synonym">Boophilus microplus</name>
    <dbReference type="NCBI Taxonomy" id="6941"/>
    <lineage>
        <taxon>Eukaryota</taxon>
        <taxon>Metazoa</taxon>
        <taxon>Ecdysozoa</taxon>
        <taxon>Arthropoda</taxon>
        <taxon>Chelicerata</taxon>
        <taxon>Arachnida</taxon>
        <taxon>Acari</taxon>
        <taxon>Parasitiformes</taxon>
        <taxon>Ixodida</taxon>
        <taxon>Ixodoidea</taxon>
        <taxon>Ixodidae</taxon>
        <taxon>Rhipicephalinae</taxon>
        <taxon>Rhipicephalus</taxon>
        <taxon>Boophilus</taxon>
    </lineage>
</organism>
<dbReference type="AlphaFoldDB" id="A0A6G5A416"/>
<feature type="chain" id="PRO_5026345308" evidence="1">
    <location>
        <begin position="24"/>
        <end position="112"/>
    </location>
</feature>
<dbReference type="OrthoDB" id="192915at2759"/>
<dbReference type="VEuPathDB" id="VectorBase:LOC119172280"/>
<sequence length="112" mass="12695">MQYLSALSVQVLVLFTLCCVAFCEPTVQELKCQVCKALVTESVAAISKVDPKRRYLSEALGCKPMELRSKKRFLTLAPRHTCTMSSTKCAARWTTTHRRHTRRTESLSCEPQ</sequence>
<reference evidence="2" key="1">
    <citation type="submission" date="2020-03" db="EMBL/GenBank/DDBJ databases">
        <title>A transcriptome and proteome of the tick Rhipicephalus microplus shaped by the genetic composition of its hosts and developmental stage.</title>
        <authorList>
            <person name="Garcia G.R."/>
            <person name="Ribeiro J.M.C."/>
            <person name="Maruyama S.R."/>
            <person name="Gardinasse L.G."/>
            <person name="Nelson K."/>
            <person name="Ferreira B.R."/>
            <person name="Andrade T.G."/>
            <person name="Santos I.K.F.M."/>
        </authorList>
    </citation>
    <scope>NUCLEOTIDE SEQUENCE</scope>
    <source>
        <strain evidence="2">NSGR</strain>
        <tissue evidence="2">Salivary glands</tissue>
    </source>
</reference>
<name>A0A6G5A416_RHIMP</name>
<evidence type="ECO:0000313" key="2">
    <source>
        <dbReference type="EMBL" id="NIE44963.1"/>
    </source>
</evidence>
<proteinExistence type="predicted"/>
<accession>A0A6G5A416</accession>
<evidence type="ECO:0000256" key="1">
    <source>
        <dbReference type="SAM" id="SignalP"/>
    </source>
</evidence>
<protein>
    <submittedName>
        <fullName evidence="2">Putative secreted protein</fullName>
    </submittedName>
</protein>